<proteinExistence type="predicted"/>
<feature type="transmembrane region" description="Helical" evidence="2">
    <location>
        <begin position="126"/>
        <end position="148"/>
    </location>
</feature>
<keyword evidence="2" id="KW-0472">Membrane</keyword>
<feature type="transmembrane region" description="Helical" evidence="2">
    <location>
        <begin position="424"/>
        <end position="457"/>
    </location>
</feature>
<feature type="transmembrane region" description="Helical" evidence="2">
    <location>
        <begin position="273"/>
        <end position="293"/>
    </location>
</feature>
<feature type="transmembrane region" description="Helical" evidence="2">
    <location>
        <begin position="196"/>
        <end position="214"/>
    </location>
</feature>
<evidence type="ECO:0000313" key="3">
    <source>
        <dbReference type="EMBL" id="GEL97065.1"/>
    </source>
</evidence>
<dbReference type="Proteomes" id="UP000321049">
    <property type="component" value="Unassembled WGS sequence"/>
</dbReference>
<protein>
    <recommendedName>
        <fullName evidence="5">Integral membrane protein</fullName>
    </recommendedName>
</protein>
<reference evidence="3 4" key="1">
    <citation type="submission" date="2019-07" db="EMBL/GenBank/DDBJ databases">
        <title>Whole genome shotgun sequence of Cellulomonas terrae NBRC 100819.</title>
        <authorList>
            <person name="Hosoyama A."/>
            <person name="Uohara A."/>
            <person name="Ohji S."/>
            <person name="Ichikawa N."/>
        </authorList>
    </citation>
    <scope>NUCLEOTIDE SEQUENCE [LARGE SCALE GENOMIC DNA]</scope>
    <source>
        <strain evidence="3 4">NBRC 100819</strain>
    </source>
</reference>
<feature type="transmembrane region" description="Helical" evidence="2">
    <location>
        <begin position="334"/>
        <end position="356"/>
    </location>
</feature>
<name>A0A511JGK0_9CELL</name>
<evidence type="ECO:0000256" key="1">
    <source>
        <dbReference type="SAM" id="MobiDB-lite"/>
    </source>
</evidence>
<dbReference type="EMBL" id="BJWH01000002">
    <property type="protein sequence ID" value="GEL97065.1"/>
    <property type="molecule type" value="Genomic_DNA"/>
</dbReference>
<keyword evidence="2" id="KW-0812">Transmembrane</keyword>
<feature type="transmembrane region" description="Helical" evidence="2">
    <location>
        <begin position="305"/>
        <end position="327"/>
    </location>
</feature>
<feature type="transmembrane region" description="Helical" evidence="2">
    <location>
        <begin position="612"/>
        <end position="637"/>
    </location>
</feature>
<accession>A0A511JGK0</accession>
<feature type="region of interest" description="Disordered" evidence="1">
    <location>
        <begin position="226"/>
        <end position="246"/>
    </location>
</feature>
<feature type="transmembrane region" description="Helical" evidence="2">
    <location>
        <begin position="469"/>
        <end position="501"/>
    </location>
</feature>
<dbReference type="AlphaFoldDB" id="A0A511JGK0"/>
<evidence type="ECO:0008006" key="5">
    <source>
        <dbReference type="Google" id="ProtNLM"/>
    </source>
</evidence>
<gene>
    <name evidence="3" type="ORF">CTE05_06120</name>
</gene>
<feature type="transmembrane region" description="Helical" evidence="2">
    <location>
        <begin position="376"/>
        <end position="397"/>
    </location>
</feature>
<dbReference type="InterPro" id="IPR029058">
    <property type="entry name" value="AB_hydrolase_fold"/>
</dbReference>
<dbReference type="SUPFAM" id="SSF53474">
    <property type="entry name" value="alpha/beta-Hydrolases"/>
    <property type="match status" value="1"/>
</dbReference>
<keyword evidence="2" id="KW-1133">Transmembrane helix</keyword>
<evidence type="ECO:0000313" key="4">
    <source>
        <dbReference type="Proteomes" id="UP000321049"/>
    </source>
</evidence>
<comment type="caution">
    <text evidence="3">The sequence shown here is derived from an EMBL/GenBank/DDBJ whole genome shotgun (WGS) entry which is preliminary data.</text>
</comment>
<sequence length="881" mass="93677">MDQEAPVTTSPGSGGLVPAPVELGGLSEIRVHGVGGTSPESLLGDATPTRVAGDRVAGFYRTADAAGRHREAYSWGGLTSRSRMRALWALLLPSMLANMAGWMARRWVTAGEEEISRPATLWVFRWFARLTALALTISTAAMVTYLALDVLAYQWGRTEPLPGPADQAAGVPGEVTTWWTQTVETWTAVERPGNRIVLGALAAVLVALVFAVLARHSRSSYESVVPPTPISAEPGAPDVTTTTPPPPSLRCAAALDGGLRAADFWAGLEWHKFLSRIHLTACLGVVALFLGWSTWSLGAGTGAGAFGQVATVAAGAALLLLVGMLAFDDAQPDLGWIALTLTTAALVLAGTAAMLLPSGPGPAGMLPGARSALNVVWGASLVLLVPLAVQQSLAWVYRLWQTSRLRRKDEPVPRLSTFPWAGPFVMNTIAMVVANTVLLSAIVYVAGVVGTIAWGFGPEPGTAADPGTIYVPMAIGSLASILSLGLILLVVLFAVTFVVVLRRRTKANARGVEADLRRRYTAAGIPDTEPGAAAGTEAAWWRSAFDPPLFGVRGRQRAGRPTPWVHKVTTMRFVGDHSRAVAVLFIALTVCAVVGLVLFLNQVLVLRREPPMFFVDVGTKVAVAFPPLYVLVLTLAWRNERWRRVLGSLFDVGTFFPRAFHPFAPPAYAERAVPELTRRIWRLHDNGGRVVVSAHSQGSVIAAAALGRTSSRAGVEPAIGLVTFGSPLGKLYRWAFPALFSDGFLAGITDAGAGIGPVLWRNIYYATDYIGGDVSTGTSTISDAVDVELVDPPTHRYVVDQPLPRVLSHTGYWYDDAFWREVDEMCTVTLSTGGPRPGSDVDGGGVDLVPPDPTMSGSYRAQAVMPLVDATTSPILRESAS</sequence>
<keyword evidence="4" id="KW-1185">Reference proteome</keyword>
<feature type="transmembrane region" description="Helical" evidence="2">
    <location>
        <begin position="580"/>
        <end position="600"/>
    </location>
</feature>
<organism evidence="3 4">
    <name type="scientific">Cellulomonas terrae</name>
    <dbReference type="NCBI Taxonomy" id="311234"/>
    <lineage>
        <taxon>Bacteria</taxon>
        <taxon>Bacillati</taxon>
        <taxon>Actinomycetota</taxon>
        <taxon>Actinomycetes</taxon>
        <taxon>Micrococcales</taxon>
        <taxon>Cellulomonadaceae</taxon>
        <taxon>Cellulomonas</taxon>
    </lineage>
</organism>
<evidence type="ECO:0000256" key="2">
    <source>
        <dbReference type="SAM" id="Phobius"/>
    </source>
</evidence>